<proteinExistence type="predicted"/>
<evidence type="ECO:0000256" key="1">
    <source>
        <dbReference type="SAM" id="MobiDB-lite"/>
    </source>
</evidence>
<name>A0AAN8ZM22_9MAGN</name>
<dbReference type="EMBL" id="JBAMMX010000004">
    <property type="protein sequence ID" value="KAK6942467.1"/>
    <property type="molecule type" value="Genomic_DNA"/>
</dbReference>
<organism evidence="3 4">
    <name type="scientific">Dillenia turbinata</name>
    <dbReference type="NCBI Taxonomy" id="194707"/>
    <lineage>
        <taxon>Eukaryota</taxon>
        <taxon>Viridiplantae</taxon>
        <taxon>Streptophyta</taxon>
        <taxon>Embryophyta</taxon>
        <taxon>Tracheophyta</taxon>
        <taxon>Spermatophyta</taxon>
        <taxon>Magnoliopsida</taxon>
        <taxon>eudicotyledons</taxon>
        <taxon>Gunneridae</taxon>
        <taxon>Pentapetalae</taxon>
        <taxon>Dilleniales</taxon>
        <taxon>Dilleniaceae</taxon>
        <taxon>Dillenia</taxon>
    </lineage>
</organism>
<keyword evidence="2" id="KW-1133">Transmembrane helix</keyword>
<keyword evidence="4" id="KW-1185">Reference proteome</keyword>
<keyword evidence="2" id="KW-0812">Transmembrane</keyword>
<sequence length="650" mass="72883">MVKEFESGWSPDSGNYSKKLVEFCSGKVLSDLCCNIEEKIADGSFSRFTFDMMLAWETPNSQVEESHKESVAKEKEDSKPPERVTQVQDDVSLFYSDIMPLLVDHGPSIGEDAFVWLGSMVPLLTDVVNRKFIFEALTAPMAYQLHFPAFDKFIREMASCTKQLQNQAKPKGVELADDEFILHVEGTASTQRVVRQIKGSSWPGRLTLTNYALYFETSGVISYEDALKIDLSKDVEQDVKPTAIGPWGAPLFDKAISYESSDLSESIIFGFPEVTSSTRRDLWLALIKEVILLHRFLSGHKVESPILAWEMHARTILGVIRLLAARELLRLSSPAPTSFLIFLLYDELPKGDYVLEELAENLKNTNTAHQCSASSILRSLNMPNPSVPSEEVRIRDEATGEVINQAENLSSLESSINLAREEAKELGVAKATAEELKEEGIADSIAILLDLVSPLKEVVPWFEEVIQWQRPALTLFVVLNIAIITYKEWFAKAMAACFLWVGAKMLMARQERVNEKCQEIVVRTGSDETTVESIVNAQHGLQTALEILRQANIALLKIRAIFLWKGEKQAKHVVMVLVGLATILVIVPLKFIIIGAVFHKFILTSKLGKYIDTDRGNRRLKEWWDSIPVVPVRTVDKASDDQTGCKAMQE</sequence>
<protein>
    <submittedName>
        <fullName evidence="3">Uncharacterized protein</fullName>
    </submittedName>
</protein>
<feature type="transmembrane region" description="Helical" evidence="2">
    <location>
        <begin position="489"/>
        <end position="507"/>
    </location>
</feature>
<gene>
    <name evidence="3" type="ORF">RJ641_027844</name>
</gene>
<evidence type="ECO:0000313" key="4">
    <source>
        <dbReference type="Proteomes" id="UP001370490"/>
    </source>
</evidence>
<evidence type="ECO:0000256" key="2">
    <source>
        <dbReference type="SAM" id="Phobius"/>
    </source>
</evidence>
<comment type="caution">
    <text evidence="3">The sequence shown here is derived from an EMBL/GenBank/DDBJ whole genome shotgun (WGS) entry which is preliminary data.</text>
</comment>
<feature type="transmembrane region" description="Helical" evidence="2">
    <location>
        <begin position="573"/>
        <end position="598"/>
    </location>
</feature>
<dbReference type="Pfam" id="PF04842">
    <property type="entry name" value="DUF639"/>
    <property type="match status" value="1"/>
</dbReference>
<dbReference type="PANTHER" id="PTHR31860">
    <property type="entry name" value="HEAT-INDUCIBLE TRANSCRIPTION REPRESSOR (DUF639)-RELATED"/>
    <property type="match status" value="1"/>
</dbReference>
<dbReference type="Proteomes" id="UP001370490">
    <property type="component" value="Unassembled WGS sequence"/>
</dbReference>
<accession>A0AAN8ZM22</accession>
<reference evidence="3 4" key="1">
    <citation type="submission" date="2023-12" db="EMBL/GenBank/DDBJ databases">
        <title>A high-quality genome assembly for Dillenia turbinata (Dilleniales).</title>
        <authorList>
            <person name="Chanderbali A."/>
        </authorList>
    </citation>
    <scope>NUCLEOTIDE SEQUENCE [LARGE SCALE GENOMIC DNA]</scope>
    <source>
        <strain evidence="3">LSX21</strain>
        <tissue evidence="3">Leaf</tissue>
    </source>
</reference>
<dbReference type="PANTHER" id="PTHR31860:SF5">
    <property type="entry name" value="ARGH (DUF639)"/>
    <property type="match status" value="1"/>
</dbReference>
<evidence type="ECO:0000313" key="3">
    <source>
        <dbReference type="EMBL" id="KAK6942467.1"/>
    </source>
</evidence>
<feature type="region of interest" description="Disordered" evidence="1">
    <location>
        <begin position="61"/>
        <end position="83"/>
    </location>
</feature>
<feature type="compositionally biased region" description="Basic and acidic residues" evidence="1">
    <location>
        <begin position="64"/>
        <end position="82"/>
    </location>
</feature>
<keyword evidence="2" id="KW-0472">Membrane</keyword>
<dbReference type="AlphaFoldDB" id="A0AAN8ZM22"/>
<dbReference type="InterPro" id="IPR006927">
    <property type="entry name" value="DUF639"/>
</dbReference>